<gene>
    <name evidence="3" type="ORF">BKA00_005838</name>
</gene>
<dbReference type="AlphaFoldDB" id="A0A7X0G459"/>
<accession>A0A7X0G459</accession>
<feature type="region of interest" description="Disordered" evidence="1">
    <location>
        <begin position="100"/>
        <end position="131"/>
    </location>
</feature>
<dbReference type="InterPro" id="IPR049492">
    <property type="entry name" value="BD-FAE-like_dom"/>
</dbReference>
<dbReference type="RefSeq" id="WP_185030373.1">
    <property type="nucleotide sequence ID" value="NZ_JACHMQ010000001.1"/>
</dbReference>
<dbReference type="Proteomes" id="UP000546324">
    <property type="component" value="Unassembled WGS sequence"/>
</dbReference>
<evidence type="ECO:0000259" key="2">
    <source>
        <dbReference type="Pfam" id="PF20434"/>
    </source>
</evidence>
<organism evidence="3 4">
    <name type="scientific">Actinomadura coerulea</name>
    <dbReference type="NCBI Taxonomy" id="46159"/>
    <lineage>
        <taxon>Bacteria</taxon>
        <taxon>Bacillati</taxon>
        <taxon>Actinomycetota</taxon>
        <taxon>Actinomycetes</taxon>
        <taxon>Streptosporangiales</taxon>
        <taxon>Thermomonosporaceae</taxon>
        <taxon>Actinomadura</taxon>
    </lineage>
</organism>
<keyword evidence="4" id="KW-1185">Reference proteome</keyword>
<dbReference type="SUPFAM" id="SSF53474">
    <property type="entry name" value="alpha/beta-Hydrolases"/>
    <property type="match status" value="1"/>
</dbReference>
<sequence>MTGAIYLNGWYGPYFGQGPESSPLAHITPDAPPFFVAHGDKDPLVPVADARQFTDQLRQLSTAPVVYAELRGGQHAFDLYHSLRFEAVVDAVEAFTAQVRSRETVSQVRRPPMVGPDGQSAASSAGVNGSR</sequence>
<dbReference type="Gene3D" id="3.40.50.1820">
    <property type="entry name" value="alpha/beta hydrolase"/>
    <property type="match status" value="1"/>
</dbReference>
<feature type="domain" description="BD-FAE-like" evidence="2">
    <location>
        <begin position="21"/>
        <end position="57"/>
    </location>
</feature>
<protein>
    <submittedName>
        <fullName evidence="3">Acetyl esterase/lipase</fullName>
    </submittedName>
</protein>
<dbReference type="Pfam" id="PF20434">
    <property type="entry name" value="BD-FAE"/>
    <property type="match status" value="1"/>
</dbReference>
<evidence type="ECO:0000256" key="1">
    <source>
        <dbReference type="SAM" id="MobiDB-lite"/>
    </source>
</evidence>
<dbReference type="InterPro" id="IPR029058">
    <property type="entry name" value="AB_hydrolase_fold"/>
</dbReference>
<evidence type="ECO:0000313" key="4">
    <source>
        <dbReference type="Proteomes" id="UP000546324"/>
    </source>
</evidence>
<name>A0A7X0G459_9ACTN</name>
<comment type="caution">
    <text evidence="3">The sequence shown here is derived from an EMBL/GenBank/DDBJ whole genome shotgun (WGS) entry which is preliminary data.</text>
</comment>
<evidence type="ECO:0000313" key="3">
    <source>
        <dbReference type="EMBL" id="MBB6398924.1"/>
    </source>
</evidence>
<dbReference type="EMBL" id="JACHMQ010000001">
    <property type="protein sequence ID" value="MBB6398924.1"/>
    <property type="molecule type" value="Genomic_DNA"/>
</dbReference>
<feature type="compositionally biased region" description="Polar residues" evidence="1">
    <location>
        <begin position="120"/>
        <end position="131"/>
    </location>
</feature>
<proteinExistence type="predicted"/>
<reference evidence="3 4" key="1">
    <citation type="submission" date="2020-08" db="EMBL/GenBank/DDBJ databases">
        <title>Sequencing the genomes of 1000 actinobacteria strains.</title>
        <authorList>
            <person name="Klenk H.-P."/>
        </authorList>
    </citation>
    <scope>NUCLEOTIDE SEQUENCE [LARGE SCALE GENOMIC DNA]</scope>
    <source>
        <strain evidence="3 4">DSM 43675</strain>
    </source>
</reference>